<protein>
    <submittedName>
        <fullName evidence="4">Uncharacterized protein</fullName>
    </submittedName>
</protein>
<dbReference type="AlphaFoldDB" id="A0AA39D1J7"/>
<sequence length="397" mass="45269">MALLALSYPVLLNGILSVSTAHMHNYGRSNEALLSSRQSRALTSLRSVLDSLQTPVEPNDDARRKMQKHTESNVGFSVLSAREIALAAIMMQTTSVLLTGVGNVDVHMKCALYLIQDLGYLRRPPCSVTAKTLIHRFAMVDVILAHLRFRRPMAPGSFFMYQEHEKLDHEEPSFRDMHGCHQRVLCFLAQISVLSVELAEDGISSYAEIQARAYSLETEMRVWGRGYHITMACAPTAGSTLPTSQSTRSRPESGERSDLDVVCECFYWTAHILLLRRVFLDPTRSSRVQLIRRHLFSLMDGLVAGCGPDSSLSFPFYMAAREATTLAERDWVRRKHTEMLNVYRDRSREFLMTATEMIWESAAKEVYPVGFDDPFLWQRPHERLIRTMDQNATYFMF</sequence>
<feature type="signal peptide" evidence="3">
    <location>
        <begin position="1"/>
        <end position="21"/>
    </location>
</feature>
<evidence type="ECO:0000256" key="1">
    <source>
        <dbReference type="ARBA" id="ARBA00004123"/>
    </source>
</evidence>
<evidence type="ECO:0000313" key="5">
    <source>
        <dbReference type="Proteomes" id="UP001172681"/>
    </source>
</evidence>
<comment type="caution">
    <text evidence="4">The sequence shown here is derived from an EMBL/GenBank/DDBJ whole genome shotgun (WGS) entry which is preliminary data.</text>
</comment>
<evidence type="ECO:0000256" key="2">
    <source>
        <dbReference type="ARBA" id="ARBA00023242"/>
    </source>
</evidence>
<accession>A0AA39D1J7</accession>
<name>A0AA39D1J7_9EURO</name>
<keyword evidence="5" id="KW-1185">Reference proteome</keyword>
<reference evidence="4" key="1">
    <citation type="submission" date="2022-10" db="EMBL/GenBank/DDBJ databases">
        <title>Culturing micro-colonial fungi from biological soil crusts in the Mojave desert and describing Neophaeococcomyces mojavensis, and introducing the new genera and species Taxawa tesnikishii.</title>
        <authorList>
            <person name="Kurbessoian T."/>
            <person name="Stajich J.E."/>
        </authorList>
    </citation>
    <scope>NUCLEOTIDE SEQUENCE</scope>
    <source>
        <strain evidence="4">TK_35</strain>
    </source>
</reference>
<dbReference type="InterPro" id="IPR021858">
    <property type="entry name" value="Fun_TF"/>
</dbReference>
<organism evidence="4 5">
    <name type="scientific">Knufia peltigerae</name>
    <dbReference type="NCBI Taxonomy" id="1002370"/>
    <lineage>
        <taxon>Eukaryota</taxon>
        <taxon>Fungi</taxon>
        <taxon>Dikarya</taxon>
        <taxon>Ascomycota</taxon>
        <taxon>Pezizomycotina</taxon>
        <taxon>Eurotiomycetes</taxon>
        <taxon>Chaetothyriomycetidae</taxon>
        <taxon>Chaetothyriales</taxon>
        <taxon>Trichomeriaceae</taxon>
        <taxon>Knufia</taxon>
    </lineage>
</organism>
<comment type="subcellular location">
    <subcellularLocation>
        <location evidence="1">Nucleus</location>
    </subcellularLocation>
</comment>
<feature type="chain" id="PRO_5041250364" evidence="3">
    <location>
        <begin position="22"/>
        <end position="397"/>
    </location>
</feature>
<evidence type="ECO:0000256" key="3">
    <source>
        <dbReference type="SAM" id="SignalP"/>
    </source>
</evidence>
<gene>
    <name evidence="4" type="ORF">H2204_002585</name>
</gene>
<keyword evidence="2" id="KW-0539">Nucleus</keyword>
<dbReference type="Pfam" id="PF11951">
    <property type="entry name" value="Fungal_trans_2"/>
    <property type="match status" value="1"/>
</dbReference>
<dbReference type="Proteomes" id="UP001172681">
    <property type="component" value="Unassembled WGS sequence"/>
</dbReference>
<dbReference type="PANTHER" id="PTHR37534">
    <property type="entry name" value="TRANSCRIPTIONAL ACTIVATOR PROTEIN UGA3"/>
    <property type="match status" value="1"/>
</dbReference>
<dbReference type="EMBL" id="JAPDRN010000010">
    <property type="protein sequence ID" value="KAJ9642216.1"/>
    <property type="molecule type" value="Genomic_DNA"/>
</dbReference>
<dbReference type="GO" id="GO:0003700">
    <property type="term" value="F:DNA-binding transcription factor activity"/>
    <property type="evidence" value="ECO:0007669"/>
    <property type="project" value="TreeGrafter"/>
</dbReference>
<dbReference type="PANTHER" id="PTHR37534:SF7">
    <property type="entry name" value="TRANSCRIPTIONAL ACTIVATOR PROTEIN UGA3"/>
    <property type="match status" value="1"/>
</dbReference>
<dbReference type="GO" id="GO:0005634">
    <property type="term" value="C:nucleus"/>
    <property type="evidence" value="ECO:0007669"/>
    <property type="project" value="UniProtKB-SubCell"/>
</dbReference>
<dbReference type="GO" id="GO:0045944">
    <property type="term" value="P:positive regulation of transcription by RNA polymerase II"/>
    <property type="evidence" value="ECO:0007669"/>
    <property type="project" value="TreeGrafter"/>
</dbReference>
<evidence type="ECO:0000313" key="4">
    <source>
        <dbReference type="EMBL" id="KAJ9642216.1"/>
    </source>
</evidence>
<dbReference type="GO" id="GO:0000976">
    <property type="term" value="F:transcription cis-regulatory region binding"/>
    <property type="evidence" value="ECO:0007669"/>
    <property type="project" value="TreeGrafter"/>
</dbReference>
<keyword evidence="3" id="KW-0732">Signal</keyword>
<proteinExistence type="predicted"/>